<evidence type="ECO:0008006" key="3">
    <source>
        <dbReference type="Google" id="ProtNLM"/>
    </source>
</evidence>
<dbReference type="AlphaFoldDB" id="A0A0G0XJ56"/>
<organism evidence="1 2">
    <name type="scientific">Candidatus Uhrbacteria bacterium GW2011_GWF2_41_16</name>
    <dbReference type="NCBI Taxonomy" id="1618997"/>
    <lineage>
        <taxon>Bacteria</taxon>
        <taxon>Candidatus Uhriibacteriota</taxon>
    </lineage>
</organism>
<accession>A0A0G0XJ56</accession>
<name>A0A0G0XJ56_9BACT</name>
<dbReference type="Proteomes" id="UP000034746">
    <property type="component" value="Unassembled WGS sequence"/>
</dbReference>
<gene>
    <name evidence="1" type="ORF">UU48_C0023G0001</name>
</gene>
<reference evidence="1 2" key="1">
    <citation type="journal article" date="2015" name="Nature">
        <title>rRNA introns, odd ribosomes, and small enigmatic genomes across a large radiation of phyla.</title>
        <authorList>
            <person name="Brown C.T."/>
            <person name="Hug L.A."/>
            <person name="Thomas B.C."/>
            <person name="Sharon I."/>
            <person name="Castelle C.J."/>
            <person name="Singh A."/>
            <person name="Wilkins M.J."/>
            <person name="Williams K.H."/>
            <person name="Banfield J.F."/>
        </authorList>
    </citation>
    <scope>NUCLEOTIDE SEQUENCE [LARGE SCALE GENOMIC DNA]</scope>
</reference>
<evidence type="ECO:0000313" key="1">
    <source>
        <dbReference type="EMBL" id="KKR96830.1"/>
    </source>
</evidence>
<evidence type="ECO:0000313" key="2">
    <source>
        <dbReference type="Proteomes" id="UP000034746"/>
    </source>
</evidence>
<proteinExistence type="predicted"/>
<dbReference type="PATRIC" id="fig|1618997.3.peg.1134"/>
<protein>
    <recommendedName>
        <fullName evidence="3">ISKra4 family transposase</fullName>
    </recommendedName>
</protein>
<sequence length="427" mass="49030">MSAELMAYKGNEVTVQFTVKLTGHMLDDEQALQKSLNEAGQIVMQPMLKQFDTNGETIRVNGVKHTARMRSPQTYETPYGPVEVERNVYQHSGGGRVYVPLENDARMVLNSTPRYAQIVSGKYARFGADSIREDLLECNGRDISRNYAKKLSDVVGAIAQIRESEWEYELPEFEQPVHSITLGLDGTCMLMQEEGWREAVCGSIAFYDRQGERLHTVYCAASPEYGKEKFKQKFSREIERIKKKFPDVLYIGLADGAKDNWTFLEQYTKRLLVDFYHAREYIGKAAQAIFGRDEINKKLWEDTFSHNLKHKQGTAGRLIKELEKQRASLGSRNFIERDEEIRQVITYYKNYKNKMSYAYHTINNLPIGSGVTEAACKTVVKQRMCISGSRWKDDGASCVLALRAMKLTAGRWQQFWGYVMRHGCTLY</sequence>
<comment type="caution">
    <text evidence="1">The sequence shown here is derived from an EMBL/GenBank/DDBJ whole genome shotgun (WGS) entry which is preliminary data.</text>
</comment>
<dbReference type="EMBL" id="LCAU01000023">
    <property type="protein sequence ID" value="KKR96830.1"/>
    <property type="molecule type" value="Genomic_DNA"/>
</dbReference>